<dbReference type="Gene3D" id="2.60.40.1180">
    <property type="entry name" value="Golgi alpha-mannosidase II"/>
    <property type="match status" value="1"/>
</dbReference>
<dbReference type="Proteomes" id="UP000192796">
    <property type="component" value="Unassembled WGS sequence"/>
</dbReference>
<evidence type="ECO:0000256" key="7">
    <source>
        <dbReference type="PIRSR" id="PIRSR001092-1"/>
    </source>
</evidence>
<dbReference type="GO" id="GO:0005764">
    <property type="term" value="C:lysosome"/>
    <property type="evidence" value="ECO:0007669"/>
    <property type="project" value="TreeGrafter"/>
</dbReference>
<dbReference type="PANTHER" id="PTHR10030:SF37">
    <property type="entry name" value="ALPHA-L-FUCOSIDASE-RELATED"/>
    <property type="match status" value="1"/>
</dbReference>
<keyword evidence="5" id="KW-0378">Hydrolase</keyword>
<evidence type="ECO:0000256" key="2">
    <source>
        <dbReference type="ARBA" id="ARBA00007951"/>
    </source>
</evidence>
<dbReference type="OrthoDB" id="107551at2"/>
<dbReference type="InterPro" id="IPR016286">
    <property type="entry name" value="FUC_metazoa-typ"/>
</dbReference>
<dbReference type="Gene3D" id="3.20.20.80">
    <property type="entry name" value="Glycosidases"/>
    <property type="match status" value="1"/>
</dbReference>
<dbReference type="PANTHER" id="PTHR10030">
    <property type="entry name" value="ALPHA-L-FUCOSIDASE"/>
    <property type="match status" value="1"/>
</dbReference>
<comment type="similarity">
    <text evidence="2">Belongs to the glycosyl hydrolase 29 family.</text>
</comment>
<accession>A0A1V9FVW3</accession>
<dbReference type="InterPro" id="IPR017853">
    <property type="entry name" value="GH"/>
</dbReference>
<dbReference type="PROSITE" id="PS51257">
    <property type="entry name" value="PROKAR_LIPOPROTEIN"/>
    <property type="match status" value="1"/>
</dbReference>
<dbReference type="RefSeq" id="WP_081148818.1">
    <property type="nucleotide sequence ID" value="NZ_LVYD01000050.1"/>
</dbReference>
<proteinExistence type="inferred from homology"/>
<dbReference type="PRINTS" id="PR00741">
    <property type="entry name" value="GLHYDRLASE29"/>
</dbReference>
<dbReference type="EC" id="3.2.1.51" evidence="3"/>
<feature type="signal peptide" evidence="8">
    <location>
        <begin position="1"/>
        <end position="20"/>
    </location>
</feature>
<feature type="domain" description="Glycoside hydrolase family 29 N-terminal" evidence="9">
    <location>
        <begin position="19"/>
        <end position="360"/>
    </location>
</feature>
<protein>
    <recommendedName>
        <fullName evidence="3">alpha-L-fucosidase</fullName>
        <ecNumber evidence="3">3.2.1.51</ecNumber>
    </recommendedName>
</protein>
<dbReference type="GO" id="GO:0006004">
    <property type="term" value="P:fucose metabolic process"/>
    <property type="evidence" value="ECO:0007669"/>
    <property type="project" value="InterPro"/>
</dbReference>
<evidence type="ECO:0000256" key="1">
    <source>
        <dbReference type="ARBA" id="ARBA00004071"/>
    </source>
</evidence>
<evidence type="ECO:0000256" key="6">
    <source>
        <dbReference type="ARBA" id="ARBA00023295"/>
    </source>
</evidence>
<dbReference type="GO" id="GO:0004560">
    <property type="term" value="F:alpha-L-fucosidase activity"/>
    <property type="evidence" value="ECO:0007669"/>
    <property type="project" value="InterPro"/>
</dbReference>
<comment type="caution">
    <text evidence="10">The sequence shown here is derived from an EMBL/GenBank/DDBJ whole genome shotgun (WGS) entry which is preliminary data.</text>
</comment>
<evidence type="ECO:0000259" key="9">
    <source>
        <dbReference type="Pfam" id="PF01120"/>
    </source>
</evidence>
<comment type="function">
    <text evidence="1">Alpha-L-fucosidase is responsible for hydrolyzing the alpha-1,6-linked fucose joined to the reducing-end N-acetylglucosamine of the carbohydrate moieties of glycoproteins.</text>
</comment>
<keyword evidence="4 8" id="KW-0732">Signal</keyword>
<dbReference type="Pfam" id="PF01120">
    <property type="entry name" value="Alpha_L_fucos"/>
    <property type="match status" value="1"/>
</dbReference>
<name>A0A1V9FVW3_9BACT</name>
<dbReference type="STRING" id="1703345.A3860_27630"/>
<keyword evidence="11" id="KW-1185">Reference proteome</keyword>
<feature type="site" description="May be important for catalysis" evidence="7">
    <location>
        <position position="292"/>
    </location>
</feature>
<evidence type="ECO:0000313" key="10">
    <source>
        <dbReference type="EMBL" id="OQP62467.1"/>
    </source>
</evidence>
<evidence type="ECO:0000256" key="4">
    <source>
        <dbReference type="ARBA" id="ARBA00022729"/>
    </source>
</evidence>
<sequence length="449" mass="50266">MKRIAFAITSLLLSTGCLLAQTATTGTGHYQPAAQNIAARQQYQVDKFGMFIHWGLSSMLADGEWVMNNRNIKVVDYTRLLRAFNPVDFNAAQWVATAKNAGMKYIVFITRHHDGYSNWDTKYSDWKITNTPYGKDVLKMLAEECKKQGIKLGLYYSLLDWYRTDYPRETGRTGQGTGRTGKSDYASYLQFMKNQLTELLTNYGDIMCIWFDGHWDQTNPEGQADRSSRIDWKYDEIYSLIHKLQPQCMIGNNHHLSPIDGEDFQMFERDLPGENKSGLSFQKASALPLETCETTNGAWGYNITDRNYKSVKQVVQLLVGAAGRDANLLLNVGPMPTGLIQSEFTDTLAGAGKWLQQYGESVYGTRGGPLSPQPWGVTTQKGKLIYLHLFKAPESNSIEIPDAKLKIKSAKLLGSNTPVKFTKQKTGITISTEGITIDGPDTIIVLEAS</sequence>
<dbReference type="SMART" id="SM00812">
    <property type="entry name" value="Alpha_L_fucos"/>
    <property type="match status" value="1"/>
</dbReference>
<dbReference type="AlphaFoldDB" id="A0A1V9FVW3"/>
<dbReference type="InterPro" id="IPR000933">
    <property type="entry name" value="Glyco_hydro_29"/>
</dbReference>
<dbReference type="PIRSF" id="PIRSF001092">
    <property type="entry name" value="Alpha-L-fucosidase"/>
    <property type="match status" value="1"/>
</dbReference>
<dbReference type="InterPro" id="IPR057739">
    <property type="entry name" value="Glyco_hydro_29_N"/>
</dbReference>
<dbReference type="InterPro" id="IPR013780">
    <property type="entry name" value="Glyco_hydro_b"/>
</dbReference>
<evidence type="ECO:0000256" key="8">
    <source>
        <dbReference type="SAM" id="SignalP"/>
    </source>
</evidence>
<dbReference type="SUPFAM" id="SSF51445">
    <property type="entry name" value="(Trans)glycosidases"/>
    <property type="match status" value="1"/>
</dbReference>
<evidence type="ECO:0000313" key="11">
    <source>
        <dbReference type="Proteomes" id="UP000192796"/>
    </source>
</evidence>
<dbReference type="EMBL" id="LVYD01000050">
    <property type="protein sequence ID" value="OQP62467.1"/>
    <property type="molecule type" value="Genomic_DNA"/>
</dbReference>
<keyword evidence="6" id="KW-0326">Glycosidase</keyword>
<evidence type="ECO:0000256" key="5">
    <source>
        <dbReference type="ARBA" id="ARBA00022801"/>
    </source>
</evidence>
<dbReference type="GO" id="GO:0016139">
    <property type="term" value="P:glycoside catabolic process"/>
    <property type="evidence" value="ECO:0007669"/>
    <property type="project" value="TreeGrafter"/>
</dbReference>
<organism evidence="10 11">
    <name type="scientific">Niastella vici</name>
    <dbReference type="NCBI Taxonomy" id="1703345"/>
    <lineage>
        <taxon>Bacteria</taxon>
        <taxon>Pseudomonadati</taxon>
        <taxon>Bacteroidota</taxon>
        <taxon>Chitinophagia</taxon>
        <taxon>Chitinophagales</taxon>
        <taxon>Chitinophagaceae</taxon>
        <taxon>Niastella</taxon>
    </lineage>
</organism>
<feature type="chain" id="PRO_5013071252" description="alpha-L-fucosidase" evidence="8">
    <location>
        <begin position="21"/>
        <end position="449"/>
    </location>
</feature>
<gene>
    <name evidence="10" type="ORF">A3860_27630</name>
</gene>
<reference evidence="10 11" key="1">
    <citation type="submission" date="2016-03" db="EMBL/GenBank/DDBJ databases">
        <title>Niastella vici sp. nov., isolated from farmland soil.</title>
        <authorList>
            <person name="Chen L."/>
            <person name="Wang D."/>
            <person name="Yang S."/>
            <person name="Wang G."/>
        </authorList>
    </citation>
    <scope>NUCLEOTIDE SEQUENCE [LARGE SCALE GENOMIC DNA]</scope>
    <source>
        <strain evidence="10 11">DJ57</strain>
    </source>
</reference>
<evidence type="ECO:0000256" key="3">
    <source>
        <dbReference type="ARBA" id="ARBA00012662"/>
    </source>
</evidence>